<dbReference type="CDD" id="cd03357">
    <property type="entry name" value="LbH_MAT_GAT"/>
    <property type="match status" value="1"/>
</dbReference>
<dbReference type="Gene3D" id="2.160.10.10">
    <property type="entry name" value="Hexapeptide repeat proteins"/>
    <property type="match status" value="1"/>
</dbReference>
<evidence type="ECO:0000313" key="7">
    <source>
        <dbReference type="EMBL" id="MFO3667638.1"/>
    </source>
</evidence>
<dbReference type="RefSeq" id="WP_410035821.1">
    <property type="nucleotide sequence ID" value="NZ_JBGMEF010000029.1"/>
</dbReference>
<evidence type="ECO:0000313" key="8">
    <source>
        <dbReference type="Proteomes" id="UP001637994"/>
    </source>
</evidence>
<dbReference type="InterPro" id="IPR039369">
    <property type="entry name" value="LacA-like"/>
</dbReference>
<dbReference type="SMART" id="SM01266">
    <property type="entry name" value="Mac"/>
    <property type="match status" value="1"/>
</dbReference>
<dbReference type="PANTHER" id="PTHR43017:SF1">
    <property type="entry name" value="ACETYLTRANSFERASE YJL218W-RELATED"/>
    <property type="match status" value="1"/>
</dbReference>
<protein>
    <recommendedName>
        <fullName evidence="5">Acetyltransferase</fullName>
        <ecNumber evidence="5">2.3.1.-</ecNumber>
    </recommendedName>
</protein>
<dbReference type="GO" id="GO:0016746">
    <property type="term" value="F:acyltransferase activity"/>
    <property type="evidence" value="ECO:0007669"/>
    <property type="project" value="UniProtKB-KW"/>
</dbReference>
<organism evidence="7 8">
    <name type="scientific">Anaerococcus kampingae</name>
    <dbReference type="NCBI Taxonomy" id="3115614"/>
    <lineage>
        <taxon>Bacteria</taxon>
        <taxon>Bacillati</taxon>
        <taxon>Bacillota</taxon>
        <taxon>Tissierellia</taxon>
        <taxon>Tissierellales</taxon>
        <taxon>Peptoniphilaceae</taxon>
        <taxon>Anaerococcus</taxon>
    </lineage>
</organism>
<keyword evidence="2 5" id="KW-0808">Transferase</keyword>
<keyword evidence="8" id="KW-1185">Reference proteome</keyword>
<evidence type="ECO:0000256" key="3">
    <source>
        <dbReference type="ARBA" id="ARBA00022737"/>
    </source>
</evidence>
<dbReference type="InterPro" id="IPR001451">
    <property type="entry name" value="Hexapep"/>
</dbReference>
<name>A0ABW9ME91_9FIRM</name>
<reference evidence="7 8" key="1">
    <citation type="journal article" date="2025" name="Anaerobe">
        <title>Description of Anaerococcus kampingiae sp. nov., Anaerococcus groningensis sp. nov., Anaerococcus martiniensis sp. nov., and Anaerococcus cruorum sp. nov., isolated from human clinical specimens.</title>
        <authorList>
            <person name="Boiten K.E."/>
            <person name="Meijer J."/>
            <person name="van Wezel E.M."/>
            <person name="Veloo A.C.M."/>
        </authorList>
    </citation>
    <scope>NUCLEOTIDE SEQUENCE [LARGE SCALE GENOMIC DNA]</scope>
    <source>
        <strain evidence="7 8">ENR0874</strain>
    </source>
</reference>
<evidence type="ECO:0000259" key="6">
    <source>
        <dbReference type="SMART" id="SM01266"/>
    </source>
</evidence>
<dbReference type="Pfam" id="PF00132">
    <property type="entry name" value="Hexapep"/>
    <property type="match status" value="1"/>
</dbReference>
<comment type="caution">
    <text evidence="7">The sequence shown here is derived from an EMBL/GenBank/DDBJ whole genome shotgun (WGS) entry which is preliminary data.</text>
</comment>
<dbReference type="Pfam" id="PF12464">
    <property type="entry name" value="Mac"/>
    <property type="match status" value="1"/>
</dbReference>
<keyword evidence="3" id="KW-0677">Repeat</keyword>
<feature type="domain" description="Maltose/galactoside acetyltransferase" evidence="6">
    <location>
        <begin position="4"/>
        <end position="59"/>
    </location>
</feature>
<dbReference type="SUPFAM" id="SSF51161">
    <property type="entry name" value="Trimeric LpxA-like enzymes"/>
    <property type="match status" value="1"/>
</dbReference>
<dbReference type="InterPro" id="IPR011004">
    <property type="entry name" value="Trimer_LpxA-like_sf"/>
</dbReference>
<evidence type="ECO:0000256" key="2">
    <source>
        <dbReference type="ARBA" id="ARBA00022679"/>
    </source>
</evidence>
<dbReference type="EMBL" id="JBGMEF010000029">
    <property type="protein sequence ID" value="MFO3667638.1"/>
    <property type="molecule type" value="Genomic_DNA"/>
</dbReference>
<evidence type="ECO:0000256" key="4">
    <source>
        <dbReference type="ARBA" id="ARBA00023315"/>
    </source>
</evidence>
<evidence type="ECO:0000256" key="1">
    <source>
        <dbReference type="ARBA" id="ARBA00007274"/>
    </source>
</evidence>
<proteinExistence type="inferred from homology"/>
<dbReference type="PANTHER" id="PTHR43017">
    <property type="entry name" value="GALACTOSIDE O-ACETYLTRANSFERASE"/>
    <property type="match status" value="1"/>
</dbReference>
<comment type="similarity">
    <text evidence="1 5">Belongs to the transferase hexapeptide repeat family.</text>
</comment>
<keyword evidence="4 5" id="KW-0012">Acyltransferase</keyword>
<dbReference type="InterPro" id="IPR024688">
    <property type="entry name" value="Mac_dom"/>
</dbReference>
<evidence type="ECO:0000256" key="5">
    <source>
        <dbReference type="RuleBase" id="RU367021"/>
    </source>
</evidence>
<gene>
    <name evidence="7" type="ORF">ACCQ42_07625</name>
</gene>
<dbReference type="Proteomes" id="UP001637994">
    <property type="component" value="Unassembled WGS sequence"/>
</dbReference>
<accession>A0ABW9ME91</accession>
<sequence length="196" mass="22033">MTEKEKMLKGIIYDANYDEELKIDRLRAKDLCFKYNTTLPSDEKDLREIIHDLGIKTKENFSFTGPFYCDYGYNISIGENFYANHNLIILDGAKVSFGENVFIAPNCTFSTAAHPIDKDRRNKGLEYAHPITVGDDVWFGANVAVMPGVNIGSNVVIGAGSLVNKDIPDNSLAFGNPCKVYKQITEEDKKTSWDFK</sequence>
<dbReference type="EC" id="2.3.1.-" evidence="5"/>